<dbReference type="PROSITE" id="PS51679">
    <property type="entry name" value="SAM_MT_C5"/>
    <property type="match status" value="1"/>
</dbReference>
<evidence type="ECO:0000313" key="7">
    <source>
        <dbReference type="Proteomes" id="UP001153678"/>
    </source>
</evidence>
<dbReference type="GO" id="GO:0003677">
    <property type="term" value="F:DNA binding"/>
    <property type="evidence" value="ECO:0007669"/>
    <property type="project" value="TreeGrafter"/>
</dbReference>
<dbReference type="GO" id="GO:0044027">
    <property type="term" value="P:negative regulation of gene expression via chromosomal CpG island methylation"/>
    <property type="evidence" value="ECO:0007669"/>
    <property type="project" value="TreeGrafter"/>
</dbReference>
<reference evidence="6" key="1">
    <citation type="submission" date="2022-08" db="EMBL/GenBank/DDBJ databases">
        <authorList>
            <person name="Kallberg Y."/>
            <person name="Tangrot J."/>
            <person name="Rosling A."/>
        </authorList>
    </citation>
    <scope>NUCLEOTIDE SEQUENCE</scope>
    <source>
        <strain evidence="6">Wild A</strain>
    </source>
</reference>
<evidence type="ECO:0000256" key="1">
    <source>
        <dbReference type="ARBA" id="ARBA00011975"/>
    </source>
</evidence>
<dbReference type="Gene3D" id="3.40.50.150">
    <property type="entry name" value="Vaccinia Virus protein VP39"/>
    <property type="match status" value="1"/>
</dbReference>
<feature type="non-terminal residue" evidence="6">
    <location>
        <position position="1"/>
    </location>
</feature>
<comment type="similarity">
    <text evidence="5">Belongs to the class I-like SAM-binding methyltransferase superfamily. C5-methyltransferase family.</text>
</comment>
<evidence type="ECO:0000313" key="6">
    <source>
        <dbReference type="EMBL" id="CAI2192127.1"/>
    </source>
</evidence>
<dbReference type="Gene3D" id="3.90.120.10">
    <property type="entry name" value="DNA Methylase, subunit A, domain 2"/>
    <property type="match status" value="2"/>
</dbReference>
<name>A0A9W4T412_9GLOM</name>
<dbReference type="GO" id="GO:0003886">
    <property type="term" value="F:DNA (cytosine-5-)-methyltransferase activity"/>
    <property type="evidence" value="ECO:0007669"/>
    <property type="project" value="UniProtKB-EC"/>
</dbReference>
<dbReference type="PANTHER" id="PTHR10629:SF52">
    <property type="entry name" value="DNA (CYTOSINE-5)-METHYLTRANSFERASE 1"/>
    <property type="match status" value="1"/>
</dbReference>
<evidence type="ECO:0000256" key="4">
    <source>
        <dbReference type="ARBA" id="ARBA00022691"/>
    </source>
</evidence>
<dbReference type="PANTHER" id="PTHR10629">
    <property type="entry name" value="CYTOSINE-SPECIFIC METHYLTRANSFERASE"/>
    <property type="match status" value="1"/>
</dbReference>
<accession>A0A9W4T412</accession>
<evidence type="ECO:0000256" key="5">
    <source>
        <dbReference type="PROSITE-ProRule" id="PRU01016"/>
    </source>
</evidence>
<dbReference type="PRINTS" id="PR00105">
    <property type="entry name" value="C5METTRFRASE"/>
</dbReference>
<comment type="caution">
    <text evidence="6">The sequence shown here is derived from an EMBL/GenBank/DDBJ whole genome shotgun (WGS) entry which is preliminary data.</text>
</comment>
<keyword evidence="4 5" id="KW-0949">S-adenosyl-L-methionine</keyword>
<dbReference type="AlphaFoldDB" id="A0A9W4T412"/>
<dbReference type="OrthoDB" id="5376140at2759"/>
<keyword evidence="2 5" id="KW-0489">Methyltransferase</keyword>
<dbReference type="InterPro" id="IPR029063">
    <property type="entry name" value="SAM-dependent_MTases_sf"/>
</dbReference>
<comment type="caution">
    <text evidence="5">Lacks conserved residue(s) required for the propagation of feature annotation.</text>
</comment>
<dbReference type="GO" id="GO:0032259">
    <property type="term" value="P:methylation"/>
    <property type="evidence" value="ECO:0007669"/>
    <property type="project" value="UniProtKB-KW"/>
</dbReference>
<dbReference type="InterPro" id="IPR050390">
    <property type="entry name" value="C5-Methyltransferase"/>
</dbReference>
<protein>
    <recommendedName>
        <fullName evidence="1">DNA (cytosine-5-)-methyltransferase</fullName>
        <ecNumber evidence="1">2.1.1.37</ecNumber>
    </recommendedName>
</protein>
<dbReference type="SUPFAM" id="SSF53335">
    <property type="entry name" value="S-adenosyl-L-methionine-dependent methyltransferases"/>
    <property type="match status" value="1"/>
</dbReference>
<organism evidence="6 7">
    <name type="scientific">Funneliformis geosporum</name>
    <dbReference type="NCBI Taxonomy" id="1117311"/>
    <lineage>
        <taxon>Eukaryota</taxon>
        <taxon>Fungi</taxon>
        <taxon>Fungi incertae sedis</taxon>
        <taxon>Mucoromycota</taxon>
        <taxon>Glomeromycotina</taxon>
        <taxon>Glomeromycetes</taxon>
        <taxon>Glomerales</taxon>
        <taxon>Glomeraceae</taxon>
        <taxon>Funneliformis</taxon>
    </lineage>
</organism>
<proteinExistence type="inferred from homology"/>
<keyword evidence="3 5" id="KW-0808">Transferase</keyword>
<keyword evidence="7" id="KW-1185">Reference proteome</keyword>
<sequence>QGFSGVNRFQKADDIKNSLVATALSYVDFYRPEFFLLENVRGMLSFRLGGKQDGLKIIGGIKMGVIKFIIRSLTAMGYQTRFGIQQAGHHGVPQSRRRLFVWGTKHGSYLPDFPQPSTCFSKHGSINISLTDGTSFTYNNRKNGYAPYPAVSVREAINDLPEFEFVNPHQVYPAEKEDRELKRPFKQIVVPERGWVGEMESEYGSEPLSEYQRQSRKDCTRVYNQICRVFNKLTIERIVRITMFPGADHSSFEIFIGLPEKLKPWCLSDPNSAASRHNGWKGLFGRLDFEGHFVTALTDINPMGKTGTVVHPNQRRLLTVRECARAQGFPDKFRFYSDRDDTKDMHRQIGNAVPPPLAYALGRLLVEAT</sequence>
<evidence type="ECO:0000256" key="3">
    <source>
        <dbReference type="ARBA" id="ARBA00022679"/>
    </source>
</evidence>
<dbReference type="EC" id="2.1.1.37" evidence="1"/>
<gene>
    <name evidence="6" type="ORF">FWILDA_LOCUS15420</name>
</gene>
<evidence type="ECO:0000256" key="2">
    <source>
        <dbReference type="ARBA" id="ARBA00022603"/>
    </source>
</evidence>
<dbReference type="EMBL" id="CAMKVN010008046">
    <property type="protein sequence ID" value="CAI2192127.1"/>
    <property type="molecule type" value="Genomic_DNA"/>
</dbReference>
<dbReference type="InterPro" id="IPR031303">
    <property type="entry name" value="C5_meth_CS"/>
</dbReference>
<dbReference type="GO" id="GO:0005634">
    <property type="term" value="C:nucleus"/>
    <property type="evidence" value="ECO:0007669"/>
    <property type="project" value="TreeGrafter"/>
</dbReference>
<dbReference type="Proteomes" id="UP001153678">
    <property type="component" value="Unassembled WGS sequence"/>
</dbReference>
<dbReference type="Pfam" id="PF00145">
    <property type="entry name" value="DNA_methylase"/>
    <property type="match status" value="1"/>
</dbReference>
<dbReference type="PROSITE" id="PS00095">
    <property type="entry name" value="C5_MTASE_2"/>
    <property type="match status" value="1"/>
</dbReference>
<dbReference type="InterPro" id="IPR001525">
    <property type="entry name" value="C5_MeTfrase"/>
</dbReference>